<proteinExistence type="predicted"/>
<gene>
    <name evidence="2" type="ORF">ACFOX0_13255</name>
</gene>
<evidence type="ECO:0000313" key="3">
    <source>
        <dbReference type="Proteomes" id="UP001595868"/>
    </source>
</evidence>
<evidence type="ECO:0000259" key="1">
    <source>
        <dbReference type="Pfam" id="PF01402"/>
    </source>
</evidence>
<accession>A0ABV8KL94</accession>
<evidence type="ECO:0000313" key="2">
    <source>
        <dbReference type="EMBL" id="MFC4106890.1"/>
    </source>
</evidence>
<name>A0ABV8KL94_9ACTN</name>
<protein>
    <submittedName>
        <fullName evidence="2">Ribbon-helix-helix domain-containing protein</fullName>
    </submittedName>
</protein>
<dbReference type="CDD" id="cd22231">
    <property type="entry name" value="RHH_NikR_HicB-like"/>
    <property type="match status" value="1"/>
</dbReference>
<dbReference type="EMBL" id="JBHSBN010000007">
    <property type="protein sequence ID" value="MFC4106890.1"/>
    <property type="molecule type" value="Genomic_DNA"/>
</dbReference>
<organism evidence="2 3">
    <name type="scientific">Micromonospora zhanjiangensis</name>
    <dbReference type="NCBI Taxonomy" id="1522057"/>
    <lineage>
        <taxon>Bacteria</taxon>
        <taxon>Bacillati</taxon>
        <taxon>Actinomycetota</taxon>
        <taxon>Actinomycetes</taxon>
        <taxon>Micromonosporales</taxon>
        <taxon>Micromonosporaceae</taxon>
        <taxon>Micromonospora</taxon>
    </lineage>
</organism>
<dbReference type="Proteomes" id="UP001595868">
    <property type="component" value="Unassembled WGS sequence"/>
</dbReference>
<dbReference type="InterPro" id="IPR002145">
    <property type="entry name" value="CopG"/>
</dbReference>
<reference evidence="3" key="1">
    <citation type="journal article" date="2019" name="Int. J. Syst. Evol. Microbiol.">
        <title>The Global Catalogue of Microorganisms (GCM) 10K type strain sequencing project: providing services to taxonomists for standard genome sequencing and annotation.</title>
        <authorList>
            <consortium name="The Broad Institute Genomics Platform"/>
            <consortium name="The Broad Institute Genome Sequencing Center for Infectious Disease"/>
            <person name="Wu L."/>
            <person name="Ma J."/>
        </authorList>
    </citation>
    <scope>NUCLEOTIDE SEQUENCE [LARGE SCALE GENOMIC DNA]</scope>
    <source>
        <strain evidence="3">2902at01</strain>
    </source>
</reference>
<dbReference type="Pfam" id="PF01402">
    <property type="entry name" value="RHH_1"/>
    <property type="match status" value="1"/>
</dbReference>
<feature type="domain" description="Ribbon-helix-helix protein CopG" evidence="1">
    <location>
        <begin position="3"/>
        <end position="40"/>
    </location>
</feature>
<dbReference type="RefSeq" id="WP_377545229.1">
    <property type="nucleotide sequence ID" value="NZ_JBHSBN010000007.1"/>
</dbReference>
<keyword evidence="3" id="KW-1185">Reference proteome</keyword>
<comment type="caution">
    <text evidence="2">The sequence shown here is derived from an EMBL/GenBank/DDBJ whole genome shotgun (WGS) entry which is preliminary data.</text>
</comment>
<sequence length="68" mass="7157">MTMSISITLDDDLGAELNAAVAGSNRSALVAEAIREYLDKRAIADATAWHATLDGEDAAAFADFNAAW</sequence>